<comment type="similarity">
    <text evidence="1">Belongs to the RutC family.</text>
</comment>
<proteinExistence type="inferred from homology"/>
<dbReference type="InterPro" id="IPR006175">
    <property type="entry name" value="YjgF/YER057c/UK114"/>
</dbReference>
<dbReference type="GO" id="GO:0005739">
    <property type="term" value="C:mitochondrion"/>
    <property type="evidence" value="ECO:0007669"/>
    <property type="project" value="TreeGrafter"/>
</dbReference>
<accession>A0A4P9YX27</accession>
<dbReference type="Pfam" id="PF01042">
    <property type="entry name" value="Ribonuc_L-PSP"/>
    <property type="match status" value="1"/>
</dbReference>
<dbReference type="AlphaFoldDB" id="A0A4P9YX27"/>
<dbReference type="GO" id="GO:0019239">
    <property type="term" value="F:deaminase activity"/>
    <property type="evidence" value="ECO:0007669"/>
    <property type="project" value="TreeGrafter"/>
</dbReference>
<keyword evidence="3" id="KW-1185">Reference proteome</keyword>
<dbReference type="FunFam" id="3.30.1330.40:FF:000001">
    <property type="entry name" value="L-PSP family endoribonuclease"/>
    <property type="match status" value="1"/>
</dbReference>
<dbReference type="GO" id="GO:0005829">
    <property type="term" value="C:cytosol"/>
    <property type="evidence" value="ECO:0007669"/>
    <property type="project" value="TreeGrafter"/>
</dbReference>
<gene>
    <name evidence="2" type="ORF">SYNPS1DRAFT_33199</name>
</gene>
<dbReference type="EMBL" id="KZ990176">
    <property type="protein sequence ID" value="RKP24524.1"/>
    <property type="molecule type" value="Genomic_DNA"/>
</dbReference>
<dbReference type="Gene3D" id="3.30.1330.40">
    <property type="entry name" value="RutC-like"/>
    <property type="match status" value="1"/>
</dbReference>
<sequence length="132" mass="14128">MSNPYQVIQTSEAPAAIGPYSQAVAVNGFLYCSGQIPLDPASGEIVPGGIREQTRQVFPNARAVLGAANVDLASVCKTTVFLKDMNDFAVFNEVYAEEMGENRPARSAVQVARLPRDVLVEIECIAVLPSSQ</sequence>
<dbReference type="SUPFAM" id="SSF55298">
    <property type="entry name" value="YjgF-like"/>
    <property type="match status" value="1"/>
</dbReference>
<dbReference type="PANTHER" id="PTHR11803:SF58">
    <property type="entry name" value="PROTEIN HMF1-RELATED"/>
    <property type="match status" value="1"/>
</dbReference>
<evidence type="ECO:0000313" key="2">
    <source>
        <dbReference type="EMBL" id="RKP24524.1"/>
    </source>
</evidence>
<dbReference type="InterPro" id="IPR019897">
    <property type="entry name" value="RidA_CS"/>
</dbReference>
<reference evidence="3" key="1">
    <citation type="journal article" date="2018" name="Nat. Microbiol.">
        <title>Leveraging single-cell genomics to expand the fungal tree of life.</title>
        <authorList>
            <person name="Ahrendt S.R."/>
            <person name="Quandt C.A."/>
            <person name="Ciobanu D."/>
            <person name="Clum A."/>
            <person name="Salamov A."/>
            <person name="Andreopoulos B."/>
            <person name="Cheng J.F."/>
            <person name="Woyke T."/>
            <person name="Pelin A."/>
            <person name="Henrissat B."/>
            <person name="Reynolds N.K."/>
            <person name="Benny G.L."/>
            <person name="Smith M.E."/>
            <person name="James T.Y."/>
            <person name="Grigoriev I.V."/>
        </authorList>
    </citation>
    <scope>NUCLEOTIDE SEQUENCE [LARGE SCALE GENOMIC DNA]</scope>
    <source>
        <strain evidence="3">Benny S71-1</strain>
    </source>
</reference>
<dbReference type="CDD" id="cd00448">
    <property type="entry name" value="YjgF_YER057c_UK114_family"/>
    <property type="match status" value="1"/>
</dbReference>
<evidence type="ECO:0000313" key="3">
    <source>
        <dbReference type="Proteomes" id="UP000278143"/>
    </source>
</evidence>
<name>A0A4P9YX27_9FUNG</name>
<evidence type="ECO:0000256" key="1">
    <source>
        <dbReference type="ARBA" id="ARBA00010552"/>
    </source>
</evidence>
<dbReference type="Proteomes" id="UP000278143">
    <property type="component" value="Unassembled WGS sequence"/>
</dbReference>
<dbReference type="InterPro" id="IPR006056">
    <property type="entry name" value="RidA"/>
</dbReference>
<dbReference type="PROSITE" id="PS01094">
    <property type="entry name" value="UPF0076"/>
    <property type="match status" value="1"/>
</dbReference>
<dbReference type="PANTHER" id="PTHR11803">
    <property type="entry name" value="2-IMINOBUTANOATE/2-IMINOPROPANOATE DEAMINASE RIDA"/>
    <property type="match status" value="1"/>
</dbReference>
<dbReference type="NCBIfam" id="TIGR00004">
    <property type="entry name" value="Rid family detoxifying hydrolase"/>
    <property type="match status" value="1"/>
</dbReference>
<dbReference type="InterPro" id="IPR035959">
    <property type="entry name" value="RutC-like_sf"/>
</dbReference>
<organism evidence="2 3">
    <name type="scientific">Syncephalis pseudoplumigaleata</name>
    <dbReference type="NCBI Taxonomy" id="1712513"/>
    <lineage>
        <taxon>Eukaryota</taxon>
        <taxon>Fungi</taxon>
        <taxon>Fungi incertae sedis</taxon>
        <taxon>Zoopagomycota</taxon>
        <taxon>Zoopagomycotina</taxon>
        <taxon>Zoopagomycetes</taxon>
        <taxon>Zoopagales</taxon>
        <taxon>Piptocephalidaceae</taxon>
        <taxon>Syncephalis</taxon>
    </lineage>
</organism>
<protein>
    <submittedName>
        <fullName evidence="2">Endoribonuclease L-PSP/chorismate mutase-like protein</fullName>
    </submittedName>
</protein>
<dbReference type="OrthoDB" id="309640at2759"/>